<dbReference type="SUPFAM" id="SSF51735">
    <property type="entry name" value="NAD(P)-binding Rossmann-fold domains"/>
    <property type="match status" value="1"/>
</dbReference>
<organism evidence="3 4">
    <name type="scientific">Tanacetum coccineum</name>
    <dbReference type="NCBI Taxonomy" id="301880"/>
    <lineage>
        <taxon>Eukaryota</taxon>
        <taxon>Viridiplantae</taxon>
        <taxon>Streptophyta</taxon>
        <taxon>Embryophyta</taxon>
        <taxon>Tracheophyta</taxon>
        <taxon>Spermatophyta</taxon>
        <taxon>Magnoliopsida</taxon>
        <taxon>eudicotyledons</taxon>
        <taxon>Gunneridae</taxon>
        <taxon>Pentapetalae</taxon>
        <taxon>asterids</taxon>
        <taxon>campanulids</taxon>
        <taxon>Asterales</taxon>
        <taxon>Asteraceae</taxon>
        <taxon>Asteroideae</taxon>
        <taxon>Anthemideae</taxon>
        <taxon>Anthemidinae</taxon>
        <taxon>Tanacetum</taxon>
    </lineage>
</organism>
<gene>
    <name evidence="3" type="ORF">Tco_1070500</name>
</gene>
<evidence type="ECO:0000313" key="3">
    <source>
        <dbReference type="EMBL" id="GJT88783.1"/>
    </source>
</evidence>
<evidence type="ECO:0000259" key="2">
    <source>
        <dbReference type="Pfam" id="PF13460"/>
    </source>
</evidence>
<dbReference type="Proteomes" id="UP001151760">
    <property type="component" value="Unassembled WGS sequence"/>
</dbReference>
<evidence type="ECO:0000256" key="1">
    <source>
        <dbReference type="SAM" id="MobiDB-lite"/>
    </source>
</evidence>
<reference evidence="3" key="2">
    <citation type="submission" date="2022-01" db="EMBL/GenBank/DDBJ databases">
        <authorList>
            <person name="Yamashiro T."/>
            <person name="Shiraishi A."/>
            <person name="Satake H."/>
            <person name="Nakayama K."/>
        </authorList>
    </citation>
    <scope>NUCLEOTIDE SEQUENCE</scope>
</reference>
<dbReference type="InterPro" id="IPR036291">
    <property type="entry name" value="NAD(P)-bd_dom_sf"/>
</dbReference>
<feature type="compositionally biased region" description="Basic residues" evidence="1">
    <location>
        <begin position="77"/>
        <end position="89"/>
    </location>
</feature>
<dbReference type="Pfam" id="PF13460">
    <property type="entry name" value="NAD_binding_10"/>
    <property type="match status" value="1"/>
</dbReference>
<dbReference type="EMBL" id="BQNB010019764">
    <property type="protein sequence ID" value="GJT88783.1"/>
    <property type="molecule type" value="Genomic_DNA"/>
</dbReference>
<name>A0ABQ5HLQ4_9ASTR</name>
<accession>A0ABQ5HLQ4</accession>
<reference evidence="3" key="1">
    <citation type="journal article" date="2022" name="Int. J. Mol. Sci.">
        <title>Draft Genome of Tanacetum Coccineum: Genomic Comparison of Closely Related Tanacetum-Family Plants.</title>
        <authorList>
            <person name="Yamashiro T."/>
            <person name="Shiraishi A."/>
            <person name="Nakayama K."/>
            <person name="Satake H."/>
        </authorList>
    </citation>
    <scope>NUCLEOTIDE SEQUENCE</scope>
</reference>
<proteinExistence type="predicted"/>
<dbReference type="PANTHER" id="PTHR15020:SF48">
    <property type="entry name" value="NAD(P)-BINDING ROSSMANN-FOLD SUPERFAMILY PROTEIN"/>
    <property type="match status" value="1"/>
</dbReference>
<dbReference type="PANTHER" id="PTHR15020">
    <property type="entry name" value="FLAVIN REDUCTASE-RELATED"/>
    <property type="match status" value="1"/>
</dbReference>
<feature type="region of interest" description="Disordered" evidence="1">
    <location>
        <begin position="75"/>
        <end position="96"/>
    </location>
</feature>
<evidence type="ECO:0000313" key="4">
    <source>
        <dbReference type="Proteomes" id="UP001151760"/>
    </source>
</evidence>
<comment type="caution">
    <text evidence="3">The sequence shown here is derived from an EMBL/GenBank/DDBJ whole genome shotgun (WGS) entry which is preliminary data.</text>
</comment>
<keyword evidence="4" id="KW-1185">Reference proteome</keyword>
<dbReference type="InterPro" id="IPR016040">
    <property type="entry name" value="NAD(P)-bd_dom"/>
</dbReference>
<dbReference type="Gene3D" id="3.40.50.720">
    <property type="entry name" value="NAD(P)-binding Rossmann-like Domain"/>
    <property type="match status" value="1"/>
</dbReference>
<dbReference type="CDD" id="cd05243">
    <property type="entry name" value="SDR_a5"/>
    <property type="match status" value="1"/>
</dbReference>
<protein>
    <submittedName>
        <fullName evidence="3">Sanguinarine reductase</fullName>
    </submittedName>
</protein>
<feature type="domain" description="NAD(P)-binding" evidence="2">
    <location>
        <begin position="267"/>
        <end position="469"/>
    </location>
</feature>
<sequence length="505" mass="56252">MALSLDLVHPHWRTDTLSLCQEDDSQNDIDDQFDKLITELQSKYQVWPLSKKELASSMITKFLNQSDILFEPVIQRPRGRPPKAKKKRGVTSATRDPSRFKYVESSQAQDPSRATDMFLLVVEKTEGAFSFRVLLSSSLKCFEGLQQDQNSVKQETVENQNTSFASSNKLVLVTGGTGGVVLVCSIDYLRIYMDIGASSAINLHYGALLTLVSVVDYHLQCCSILQFVILYGLGEMPLLIYIIVVTDVSVSGFDHIHFLFSPLFYNGQLVVASLLNRDVKLRLLLRDPQKATTLFGEQDDEKLQVIKGDTRNSQDLDPSMFEGVTHVICCTGTTAFPSKRWDGDNTPERVDWEGVRNLVSVLPRSLSRLILVSSVGVTKSNELPWSIMNLFGVLKYKKMGEDFVINSGLPYTIIRPGRLTDGPYTSYDLNTLLKATAGERRAVLIGQGDKLVGEVSRLVVAEACIQALEIDFTEGQIYEINSVPGDGPGSDTEKWKELFKGAQLQ</sequence>